<evidence type="ECO:0000313" key="1">
    <source>
        <dbReference type="EMBL" id="CZT46828.1"/>
    </source>
</evidence>
<dbReference type="EMBL" id="FJVC01000264">
    <property type="protein sequence ID" value="CZT46828.1"/>
    <property type="molecule type" value="Genomic_DNA"/>
</dbReference>
<reference evidence="2" key="1">
    <citation type="submission" date="2016-03" db="EMBL/GenBank/DDBJ databases">
        <authorList>
            <person name="Guldener U."/>
        </authorList>
    </citation>
    <scope>NUCLEOTIDE SEQUENCE [LARGE SCALE GENOMIC DNA]</scope>
</reference>
<organism evidence="1 2">
    <name type="scientific">Rhynchosporium secalis</name>
    <name type="common">Barley scald fungus</name>
    <dbReference type="NCBI Taxonomy" id="38038"/>
    <lineage>
        <taxon>Eukaryota</taxon>
        <taxon>Fungi</taxon>
        <taxon>Dikarya</taxon>
        <taxon>Ascomycota</taxon>
        <taxon>Pezizomycotina</taxon>
        <taxon>Leotiomycetes</taxon>
        <taxon>Helotiales</taxon>
        <taxon>Ploettnerulaceae</taxon>
        <taxon>Rhynchosporium</taxon>
    </lineage>
</organism>
<name>A0A1E1MCQ7_RHYSE</name>
<dbReference type="AlphaFoldDB" id="A0A1E1MCQ7"/>
<gene>
    <name evidence="1" type="ORF">RSE6_07327</name>
</gene>
<protein>
    <submittedName>
        <fullName evidence="1">Uncharacterized protein</fullName>
    </submittedName>
</protein>
<sequence length="240" mass="27438">MLQYEVLSATSYLVAYLLDFTPNNLNNNFPTDFALDSKLYTDRPRISILVYPRGAYKDYPYNRVFVLDKRLAIIFITIGNLSLPYICGGKGFNIGKKSKDIDYNPLKSYLYSSSNSNCLVLRALDIYISADIEDYNNLIIDIEGLLNSILLRYLRPYTYNKTATYQLLFLALKIYDINNSSTLNKRASDNSIDASLLKCYKSIYSRGNYYNTTSLPIVKEEKEDKEDLGVIKPSNNTKSS</sequence>
<keyword evidence="2" id="KW-1185">Reference proteome</keyword>
<accession>A0A1E1MCQ7</accession>
<evidence type="ECO:0000313" key="2">
    <source>
        <dbReference type="Proteomes" id="UP000177625"/>
    </source>
</evidence>
<proteinExistence type="predicted"/>
<dbReference type="Proteomes" id="UP000177625">
    <property type="component" value="Unassembled WGS sequence"/>
</dbReference>